<keyword evidence="6 9" id="KW-1133">Transmembrane helix</keyword>
<evidence type="ECO:0000256" key="9">
    <source>
        <dbReference type="SAM" id="Phobius"/>
    </source>
</evidence>
<dbReference type="AlphaFoldDB" id="A0A1I6L605"/>
<protein>
    <recommendedName>
        <fullName evidence="12">Dolichyl-phosphate-mannose-protein mannosyltransferase</fullName>
    </recommendedName>
</protein>
<evidence type="ECO:0000313" key="11">
    <source>
        <dbReference type="Proteomes" id="UP000199024"/>
    </source>
</evidence>
<dbReference type="PANTHER" id="PTHR33908:SF11">
    <property type="entry name" value="MEMBRANE PROTEIN"/>
    <property type="match status" value="1"/>
</dbReference>
<feature type="transmembrane region" description="Helical" evidence="9">
    <location>
        <begin position="328"/>
        <end position="346"/>
    </location>
</feature>
<evidence type="ECO:0000256" key="3">
    <source>
        <dbReference type="ARBA" id="ARBA00022676"/>
    </source>
</evidence>
<organism evidence="10 11">
    <name type="scientific">Granulicella pectinivorans</name>
    <dbReference type="NCBI Taxonomy" id="474950"/>
    <lineage>
        <taxon>Bacteria</taxon>
        <taxon>Pseudomonadati</taxon>
        <taxon>Acidobacteriota</taxon>
        <taxon>Terriglobia</taxon>
        <taxon>Terriglobales</taxon>
        <taxon>Acidobacteriaceae</taxon>
        <taxon>Granulicella</taxon>
    </lineage>
</organism>
<keyword evidence="5 9" id="KW-0812">Transmembrane</keyword>
<evidence type="ECO:0000256" key="6">
    <source>
        <dbReference type="ARBA" id="ARBA00022989"/>
    </source>
</evidence>
<name>A0A1I6L605_9BACT</name>
<feature type="compositionally biased region" description="Polar residues" evidence="8">
    <location>
        <begin position="520"/>
        <end position="536"/>
    </location>
</feature>
<evidence type="ECO:0000256" key="7">
    <source>
        <dbReference type="ARBA" id="ARBA00023136"/>
    </source>
</evidence>
<feature type="transmembrane region" description="Helical" evidence="9">
    <location>
        <begin position="281"/>
        <end position="297"/>
    </location>
</feature>
<evidence type="ECO:0000256" key="8">
    <source>
        <dbReference type="SAM" id="MobiDB-lite"/>
    </source>
</evidence>
<feature type="transmembrane region" description="Helical" evidence="9">
    <location>
        <begin position="83"/>
        <end position="103"/>
    </location>
</feature>
<feature type="region of interest" description="Disordered" evidence="8">
    <location>
        <begin position="507"/>
        <end position="536"/>
    </location>
</feature>
<feature type="transmembrane region" description="Helical" evidence="9">
    <location>
        <begin position="178"/>
        <end position="204"/>
    </location>
</feature>
<dbReference type="Proteomes" id="UP000199024">
    <property type="component" value="Unassembled WGS sequence"/>
</dbReference>
<evidence type="ECO:0008006" key="12">
    <source>
        <dbReference type="Google" id="ProtNLM"/>
    </source>
</evidence>
<proteinExistence type="predicted"/>
<keyword evidence="7 9" id="KW-0472">Membrane</keyword>
<dbReference type="GO" id="GO:0016763">
    <property type="term" value="F:pentosyltransferase activity"/>
    <property type="evidence" value="ECO:0007669"/>
    <property type="project" value="TreeGrafter"/>
</dbReference>
<evidence type="ECO:0000256" key="2">
    <source>
        <dbReference type="ARBA" id="ARBA00022475"/>
    </source>
</evidence>
<feature type="transmembrane region" description="Helical" evidence="9">
    <location>
        <begin position="216"/>
        <end position="237"/>
    </location>
</feature>
<keyword evidence="3" id="KW-0328">Glycosyltransferase</keyword>
<feature type="transmembrane region" description="Helical" evidence="9">
    <location>
        <begin position="249"/>
        <end position="269"/>
    </location>
</feature>
<dbReference type="InterPro" id="IPR050297">
    <property type="entry name" value="LipidA_mod_glycosyltrf_83"/>
</dbReference>
<feature type="transmembrane region" description="Helical" evidence="9">
    <location>
        <begin position="367"/>
        <end position="385"/>
    </location>
</feature>
<evidence type="ECO:0000256" key="5">
    <source>
        <dbReference type="ARBA" id="ARBA00022692"/>
    </source>
</evidence>
<keyword evidence="11" id="KW-1185">Reference proteome</keyword>
<dbReference type="PANTHER" id="PTHR33908">
    <property type="entry name" value="MANNOSYLTRANSFERASE YKCB-RELATED"/>
    <property type="match status" value="1"/>
</dbReference>
<keyword evidence="2" id="KW-1003">Cell membrane</keyword>
<feature type="transmembrane region" description="Helical" evidence="9">
    <location>
        <begin position="148"/>
        <end position="166"/>
    </location>
</feature>
<gene>
    <name evidence="10" type="ORF">SAMN05421771_0310</name>
</gene>
<feature type="transmembrane region" description="Helical" evidence="9">
    <location>
        <begin position="123"/>
        <end position="142"/>
    </location>
</feature>
<evidence type="ECO:0000256" key="4">
    <source>
        <dbReference type="ARBA" id="ARBA00022679"/>
    </source>
</evidence>
<accession>A0A1I6L605</accession>
<evidence type="ECO:0000256" key="1">
    <source>
        <dbReference type="ARBA" id="ARBA00004651"/>
    </source>
</evidence>
<dbReference type="EMBL" id="FOZL01000001">
    <property type="protein sequence ID" value="SFR98862.1"/>
    <property type="molecule type" value="Genomic_DNA"/>
</dbReference>
<reference evidence="10 11" key="1">
    <citation type="submission" date="2016-10" db="EMBL/GenBank/DDBJ databases">
        <authorList>
            <person name="de Groot N.N."/>
        </authorList>
    </citation>
    <scope>NUCLEOTIDE SEQUENCE [LARGE SCALE GENOMIC DNA]</scope>
    <source>
        <strain evidence="10 11">DSM 21001</strain>
    </source>
</reference>
<comment type="subcellular location">
    <subcellularLocation>
        <location evidence="1">Cell membrane</location>
        <topology evidence="1">Multi-pass membrane protein</topology>
    </subcellularLocation>
</comment>
<sequence length="536" mass="59384">MLAAAAVLFALHYVHLRADFPNNSPWEDWSKYTDEGWYGDAAIRHYQLGHWNVPGDFNPAAALPVWPFVEGLLFRFTGVTLSAARALSVTVFGLILLASYLLIRRWRPRAHGEPTRQNLSPALSVLLLAASPFCFVFTRLAILEPMLILLTLLALHAATSAPRALARAGWLERWAPTVGLGLLLPLVVLTKTTGLFLMPAVAFLLWSASGRRLGPFLRTGVPAVVIGVLGWLGYFLVAVRPHYLGDYRYLFSANAYTGITLGTAVSVVWDAFTSGMWIGRLLYPLAVLAVVIALVRVRTLRSQPLMGTLILWSAGYGAFLAYHDNLQPRYYLVIAVPLTLLVALVFEPAWHMLRPVFHATHSTPARPVLALASMCALAAVVFTDVRQSVWYVRHPQFTLVDAARSLAEVVRANPSQSALVLSISGSDLSLMTGLPSICDDFGTLDLAKRVALYKPGWYAAWNDLEDDKMDALSRFYTPVRVATFPAMDDPDRNLLILYRLDPRKTIEPAPKRTRKPIPKSLQTKIGQQPSVQQLEH</sequence>
<dbReference type="GO" id="GO:0009103">
    <property type="term" value="P:lipopolysaccharide biosynthetic process"/>
    <property type="evidence" value="ECO:0007669"/>
    <property type="project" value="UniProtKB-ARBA"/>
</dbReference>
<dbReference type="GO" id="GO:0005886">
    <property type="term" value="C:plasma membrane"/>
    <property type="evidence" value="ECO:0007669"/>
    <property type="project" value="UniProtKB-SubCell"/>
</dbReference>
<evidence type="ECO:0000313" key="10">
    <source>
        <dbReference type="EMBL" id="SFR98862.1"/>
    </source>
</evidence>
<keyword evidence="4" id="KW-0808">Transferase</keyword>